<dbReference type="Proteomes" id="UP000887581">
    <property type="component" value="Unplaced"/>
</dbReference>
<sequence>MEESTTELIPLRGSLRLISKDVNDPVTLYAQNTTNNGVQAHLAKPAAIMQQQNKWSGGTIQFHKGDNRIETINTSLACAHSIYIRELINKTGVQSPILNCTALPFHWHTVKAAVQFMRTGSLQFDSTAMQDMIQCAIFFRIAQLSRLVESFLRQRSKKPETALDAYKAIFHDEEMMHCVTYDTQQIVCENMANHLSPYIEEAIRNERSTLALMTSNELYWLLARDAQRIRLNQREYEDAACQRFQIIMRWIQFQEQSYQIYDSYLRDVQSTSFAKAIRLFSCVHFEHMRPEIRRYFINYLRNVSFPRASTFCQDHVVMRSPNSRHV</sequence>
<dbReference type="InterPro" id="IPR000210">
    <property type="entry name" value="BTB/POZ_dom"/>
</dbReference>
<dbReference type="AlphaFoldDB" id="A0A915PLU5"/>
<organism evidence="2 3">
    <name type="scientific">Setaria digitata</name>
    <dbReference type="NCBI Taxonomy" id="48799"/>
    <lineage>
        <taxon>Eukaryota</taxon>
        <taxon>Metazoa</taxon>
        <taxon>Ecdysozoa</taxon>
        <taxon>Nematoda</taxon>
        <taxon>Chromadorea</taxon>
        <taxon>Rhabditida</taxon>
        <taxon>Spirurina</taxon>
        <taxon>Spiruromorpha</taxon>
        <taxon>Filarioidea</taxon>
        <taxon>Setariidae</taxon>
        <taxon>Setaria</taxon>
    </lineage>
</organism>
<feature type="domain" description="BTB" evidence="1">
    <location>
        <begin position="78"/>
        <end position="155"/>
    </location>
</feature>
<name>A0A915PLU5_9BILA</name>
<dbReference type="InterPro" id="IPR011333">
    <property type="entry name" value="SKP1/BTB/POZ_sf"/>
</dbReference>
<dbReference type="WBParaSite" id="sdigi.contig131.g4978.t1">
    <property type="protein sequence ID" value="sdigi.contig131.g4978.t1"/>
    <property type="gene ID" value="sdigi.contig131.g4978"/>
</dbReference>
<evidence type="ECO:0000259" key="1">
    <source>
        <dbReference type="Pfam" id="PF00651"/>
    </source>
</evidence>
<proteinExistence type="predicted"/>
<dbReference type="SUPFAM" id="SSF54695">
    <property type="entry name" value="POZ domain"/>
    <property type="match status" value="1"/>
</dbReference>
<protein>
    <submittedName>
        <fullName evidence="3">BTB domain-containing protein</fullName>
    </submittedName>
</protein>
<reference evidence="3" key="1">
    <citation type="submission" date="2022-11" db="UniProtKB">
        <authorList>
            <consortium name="WormBaseParasite"/>
        </authorList>
    </citation>
    <scope>IDENTIFICATION</scope>
</reference>
<dbReference type="Gene3D" id="3.30.710.10">
    <property type="entry name" value="Potassium Channel Kv1.1, Chain A"/>
    <property type="match status" value="1"/>
</dbReference>
<dbReference type="Pfam" id="PF00651">
    <property type="entry name" value="BTB"/>
    <property type="match status" value="1"/>
</dbReference>
<keyword evidence="2" id="KW-1185">Reference proteome</keyword>
<accession>A0A915PLU5</accession>
<evidence type="ECO:0000313" key="3">
    <source>
        <dbReference type="WBParaSite" id="sdigi.contig131.g4978.t1"/>
    </source>
</evidence>
<evidence type="ECO:0000313" key="2">
    <source>
        <dbReference type="Proteomes" id="UP000887581"/>
    </source>
</evidence>